<sequence>MTAFNQTAWVSQSKGWKDIPPRVTISCLHGRLHWACRNCVTDLAHLPTHSSGLHPPAAYPNSRWEGSRQFWIFQQGGALNNYSTLNAFLWAVNSRDTANGRAVDRAVPSDIWKWSQRAVPVGDPSNRRPLPSRARVAALVVRDHKALSEVEWKIVQGYTQRKVMGTGQSGASLVAGQSRVGVGVGMGGGQRPARRPVRRDWQVQTMQLTRKGKGKESPVKGGPGALSQGAALAAARGPKERVNANSFASQKGIMTLASAAYPLIPHEMMARMGRSYAKTAAAQGIVESPAVTLGTSKAQPRIHSVSPEPKPRRQEHNRPRENSRRSEMVALNRSEPIFSAISVGTVAGNRVGDFEATMLFFRVRAQNNRRLKAEVAEFRKLFY</sequence>
<dbReference type="EMBL" id="JARKIE010000422">
    <property type="protein sequence ID" value="KAJ7640654.1"/>
    <property type="molecule type" value="Genomic_DNA"/>
</dbReference>
<protein>
    <submittedName>
        <fullName evidence="2">Uncharacterized protein</fullName>
    </submittedName>
</protein>
<evidence type="ECO:0000256" key="1">
    <source>
        <dbReference type="SAM" id="MobiDB-lite"/>
    </source>
</evidence>
<proteinExistence type="predicted"/>
<feature type="region of interest" description="Disordered" evidence="1">
    <location>
        <begin position="291"/>
        <end position="328"/>
    </location>
</feature>
<feature type="region of interest" description="Disordered" evidence="1">
    <location>
        <begin position="209"/>
        <end position="233"/>
    </location>
</feature>
<reference evidence="2" key="1">
    <citation type="submission" date="2023-03" db="EMBL/GenBank/DDBJ databases">
        <title>Massive genome expansion in bonnet fungi (Mycena s.s.) driven by repeated elements and novel gene families across ecological guilds.</title>
        <authorList>
            <consortium name="Lawrence Berkeley National Laboratory"/>
            <person name="Harder C.B."/>
            <person name="Miyauchi S."/>
            <person name="Viragh M."/>
            <person name="Kuo A."/>
            <person name="Thoen E."/>
            <person name="Andreopoulos B."/>
            <person name="Lu D."/>
            <person name="Skrede I."/>
            <person name="Drula E."/>
            <person name="Henrissat B."/>
            <person name="Morin E."/>
            <person name="Kohler A."/>
            <person name="Barry K."/>
            <person name="LaButti K."/>
            <person name="Morin E."/>
            <person name="Salamov A."/>
            <person name="Lipzen A."/>
            <person name="Mereny Z."/>
            <person name="Hegedus B."/>
            <person name="Baldrian P."/>
            <person name="Stursova M."/>
            <person name="Weitz H."/>
            <person name="Taylor A."/>
            <person name="Grigoriev I.V."/>
            <person name="Nagy L.G."/>
            <person name="Martin F."/>
            <person name="Kauserud H."/>
        </authorList>
    </citation>
    <scope>NUCLEOTIDE SEQUENCE</scope>
    <source>
        <strain evidence="2">CBHHK067</strain>
    </source>
</reference>
<organism evidence="2 3">
    <name type="scientific">Mycena rosella</name>
    <name type="common">Pink bonnet</name>
    <name type="synonym">Agaricus rosellus</name>
    <dbReference type="NCBI Taxonomy" id="1033263"/>
    <lineage>
        <taxon>Eukaryota</taxon>
        <taxon>Fungi</taxon>
        <taxon>Dikarya</taxon>
        <taxon>Basidiomycota</taxon>
        <taxon>Agaricomycotina</taxon>
        <taxon>Agaricomycetes</taxon>
        <taxon>Agaricomycetidae</taxon>
        <taxon>Agaricales</taxon>
        <taxon>Marasmiineae</taxon>
        <taxon>Mycenaceae</taxon>
        <taxon>Mycena</taxon>
    </lineage>
</organism>
<comment type="caution">
    <text evidence="2">The sequence shown here is derived from an EMBL/GenBank/DDBJ whole genome shotgun (WGS) entry which is preliminary data.</text>
</comment>
<keyword evidence="3" id="KW-1185">Reference proteome</keyword>
<feature type="compositionally biased region" description="Basic and acidic residues" evidence="1">
    <location>
        <begin position="309"/>
        <end position="327"/>
    </location>
</feature>
<evidence type="ECO:0000313" key="3">
    <source>
        <dbReference type="Proteomes" id="UP001221757"/>
    </source>
</evidence>
<dbReference type="Proteomes" id="UP001221757">
    <property type="component" value="Unassembled WGS sequence"/>
</dbReference>
<name>A0AAD7C6W2_MYCRO</name>
<evidence type="ECO:0000313" key="2">
    <source>
        <dbReference type="EMBL" id="KAJ7640654.1"/>
    </source>
</evidence>
<gene>
    <name evidence="2" type="ORF">B0H17DRAFT_1148890</name>
</gene>
<dbReference type="AlphaFoldDB" id="A0AAD7C6W2"/>
<accession>A0AAD7C6W2</accession>